<gene>
    <name evidence="2" type="ORF">EI97DRAFT_479308</name>
</gene>
<keyword evidence="3" id="KW-1185">Reference proteome</keyword>
<dbReference type="AlphaFoldDB" id="A0A6A6JD29"/>
<reference evidence="2" key="1">
    <citation type="journal article" date="2020" name="Stud. Mycol.">
        <title>101 Dothideomycetes genomes: a test case for predicting lifestyles and emergence of pathogens.</title>
        <authorList>
            <person name="Haridas S."/>
            <person name="Albert R."/>
            <person name="Binder M."/>
            <person name="Bloem J."/>
            <person name="Labutti K."/>
            <person name="Salamov A."/>
            <person name="Andreopoulos B."/>
            <person name="Baker S."/>
            <person name="Barry K."/>
            <person name="Bills G."/>
            <person name="Bluhm B."/>
            <person name="Cannon C."/>
            <person name="Castanera R."/>
            <person name="Culley D."/>
            <person name="Daum C."/>
            <person name="Ezra D."/>
            <person name="Gonzalez J."/>
            <person name="Henrissat B."/>
            <person name="Kuo A."/>
            <person name="Liang C."/>
            <person name="Lipzen A."/>
            <person name="Lutzoni F."/>
            <person name="Magnuson J."/>
            <person name="Mondo S."/>
            <person name="Nolan M."/>
            <person name="Ohm R."/>
            <person name="Pangilinan J."/>
            <person name="Park H.-J."/>
            <person name="Ramirez L."/>
            <person name="Alfaro M."/>
            <person name="Sun H."/>
            <person name="Tritt A."/>
            <person name="Yoshinaga Y."/>
            <person name="Zwiers L.-H."/>
            <person name="Turgeon B."/>
            <person name="Goodwin S."/>
            <person name="Spatafora J."/>
            <person name="Crous P."/>
            <person name="Grigoriev I."/>
        </authorList>
    </citation>
    <scope>NUCLEOTIDE SEQUENCE</scope>
    <source>
        <strain evidence="2">CBS 379.55</strain>
    </source>
</reference>
<dbReference type="RefSeq" id="XP_033651622.1">
    <property type="nucleotide sequence ID" value="XM_033802005.1"/>
</dbReference>
<organism evidence="2 3">
    <name type="scientific">Westerdykella ornata</name>
    <dbReference type="NCBI Taxonomy" id="318751"/>
    <lineage>
        <taxon>Eukaryota</taxon>
        <taxon>Fungi</taxon>
        <taxon>Dikarya</taxon>
        <taxon>Ascomycota</taxon>
        <taxon>Pezizomycotina</taxon>
        <taxon>Dothideomycetes</taxon>
        <taxon>Pleosporomycetidae</taxon>
        <taxon>Pleosporales</taxon>
        <taxon>Sporormiaceae</taxon>
        <taxon>Westerdykella</taxon>
    </lineage>
</organism>
<name>A0A6A6JD29_WESOR</name>
<feature type="compositionally biased region" description="Basic and acidic residues" evidence="1">
    <location>
        <begin position="1"/>
        <end position="13"/>
    </location>
</feature>
<feature type="compositionally biased region" description="Polar residues" evidence="1">
    <location>
        <begin position="24"/>
        <end position="34"/>
    </location>
</feature>
<protein>
    <submittedName>
        <fullName evidence="2">Uncharacterized protein</fullName>
    </submittedName>
</protein>
<accession>A0A6A6JD29</accession>
<feature type="region of interest" description="Disordered" evidence="1">
    <location>
        <begin position="1"/>
        <end position="172"/>
    </location>
</feature>
<feature type="compositionally biased region" description="Low complexity" evidence="1">
    <location>
        <begin position="92"/>
        <end position="102"/>
    </location>
</feature>
<proteinExistence type="predicted"/>
<sequence length="222" mass="24293">MGSRSDFHQDRGDSINTVLPVRPKSSTTPALQKRNQLEDDTPYQYSLPIRTMAGKKRKAEEQASNDNLKRPNLGPDGVPAADNQQADLPDNASLTADAAYAASKGHMASGHDMDGRIAAPPSRKKQKSAQSATPQSSTEEAGQASITTGMPADEEWEWDGSALIPDSEFQVKPKSQTFDFGYSEGEETEAEVPDELLTHQELLKRMKKQRMRKQNGGAAHKK</sequence>
<evidence type="ECO:0000313" key="2">
    <source>
        <dbReference type="EMBL" id="KAF2274083.1"/>
    </source>
</evidence>
<evidence type="ECO:0000256" key="1">
    <source>
        <dbReference type="SAM" id="MobiDB-lite"/>
    </source>
</evidence>
<dbReference type="EMBL" id="ML986505">
    <property type="protein sequence ID" value="KAF2274083.1"/>
    <property type="molecule type" value="Genomic_DNA"/>
</dbReference>
<dbReference type="GeneID" id="54555180"/>
<evidence type="ECO:0000313" key="3">
    <source>
        <dbReference type="Proteomes" id="UP000800097"/>
    </source>
</evidence>
<dbReference type="Proteomes" id="UP000800097">
    <property type="component" value="Unassembled WGS sequence"/>
</dbReference>
<feature type="compositionally biased region" description="Polar residues" evidence="1">
    <location>
        <begin position="128"/>
        <end position="148"/>
    </location>
</feature>